<dbReference type="Gene3D" id="3.40.50.80">
    <property type="entry name" value="Nucleotide-binding domain of ferredoxin-NADP reductase (FNR) module"/>
    <property type="match status" value="1"/>
</dbReference>
<dbReference type="PANTHER" id="PTHR19370:SF185">
    <property type="entry name" value="NADH-CYTOCHROME B5 REDUCTASE"/>
    <property type="match status" value="1"/>
</dbReference>
<feature type="binding site" evidence="16">
    <location>
        <position position="147"/>
    </location>
    <ligand>
        <name>FAD</name>
        <dbReference type="ChEBI" id="CHEBI:57692"/>
    </ligand>
</feature>
<dbReference type="Pfam" id="PF00175">
    <property type="entry name" value="NAD_binding_1"/>
    <property type="match status" value="1"/>
</dbReference>
<evidence type="ECO:0000256" key="11">
    <source>
        <dbReference type="ARBA" id="ARBA00022827"/>
    </source>
</evidence>
<organism evidence="20 21">
    <name type="scientific">Vitrella brassicaformis (strain CCMP3155)</name>
    <dbReference type="NCBI Taxonomy" id="1169540"/>
    <lineage>
        <taxon>Eukaryota</taxon>
        <taxon>Sar</taxon>
        <taxon>Alveolata</taxon>
        <taxon>Colpodellida</taxon>
        <taxon>Vitrellaceae</taxon>
        <taxon>Vitrella</taxon>
    </lineage>
</organism>
<dbReference type="SUPFAM" id="SSF52343">
    <property type="entry name" value="Ferredoxin reductase-like, C-terminal NADP-linked domain"/>
    <property type="match status" value="1"/>
</dbReference>
<evidence type="ECO:0000256" key="5">
    <source>
        <dbReference type="ARBA" id="ARBA00006253"/>
    </source>
</evidence>
<comment type="cofactor">
    <cofactor evidence="3 16 17">
        <name>FAD</name>
        <dbReference type="ChEBI" id="CHEBI:57692"/>
    </cofactor>
</comment>
<feature type="domain" description="FAD-binding FR-type" evidence="19">
    <location>
        <begin position="43"/>
        <end position="172"/>
    </location>
</feature>
<keyword evidence="11 16" id="KW-0274">FAD</keyword>
<comment type="function">
    <text evidence="4">Nitrate reductase is a key enzyme involved in the first step of nitrate assimilation in plants, fungi and bacteria.</text>
</comment>
<dbReference type="InterPro" id="IPR001709">
    <property type="entry name" value="Flavoprot_Pyr_Nucl_cyt_Rdtase"/>
</dbReference>
<evidence type="ECO:0000256" key="15">
    <source>
        <dbReference type="ARBA" id="ARBA00023063"/>
    </source>
</evidence>
<keyword evidence="14 17" id="KW-0520">NAD</keyword>
<sequence>MSDSTNGSTLPLVAAAGAGIACAVGIAAYIYHQKTKTKKFLNKERQKVTLIDKIIVSHDTRKFRLGLPGKNYILGLPIGKHFKLFAPNMKGKVEGEWNKRPDPEAGKAEIERKYTPVTGDETPGHVDLMIKVYRGGEKDSFPDGGKMSQYLESLEIGDTIDMMGPIGMIEYKGNGLFTYGKKQIPKKKIGMMAGGTGITPMLQVIQAVLADPNDPTQLSLIFANQTEEDILVRDMLEAELQKHPDRFKLWYTLDRPPSAGWKYSSGFITKEMIQEHLPPPAPDTLILMCGPPPMIKYACKANLEALGYPKEDMLEF</sequence>
<keyword evidence="15" id="KW-0534">Nitrate assimilation</keyword>
<evidence type="ECO:0000313" key="20">
    <source>
        <dbReference type="EMBL" id="CEL99134.1"/>
    </source>
</evidence>
<dbReference type="InterPro" id="IPR017927">
    <property type="entry name" value="FAD-bd_FR_type"/>
</dbReference>
<evidence type="ECO:0000256" key="17">
    <source>
        <dbReference type="RuleBase" id="RU361226"/>
    </source>
</evidence>
<dbReference type="InterPro" id="IPR039261">
    <property type="entry name" value="FNR_nucleotide-bd"/>
</dbReference>
<dbReference type="InterPro" id="IPR001433">
    <property type="entry name" value="OxRdtase_FAD/NAD-bd"/>
</dbReference>
<evidence type="ECO:0000313" key="21">
    <source>
        <dbReference type="Proteomes" id="UP000041254"/>
    </source>
</evidence>
<evidence type="ECO:0000256" key="13">
    <source>
        <dbReference type="ARBA" id="ARBA00023004"/>
    </source>
</evidence>
<comment type="cofactor">
    <cofactor evidence="1">
        <name>Mo-molybdopterin</name>
        <dbReference type="ChEBI" id="CHEBI:71302"/>
    </cofactor>
</comment>
<evidence type="ECO:0000256" key="7">
    <source>
        <dbReference type="ARBA" id="ARBA00022505"/>
    </source>
</evidence>
<dbReference type="GO" id="GO:0071949">
    <property type="term" value="F:FAD binding"/>
    <property type="evidence" value="ECO:0007669"/>
    <property type="project" value="TreeGrafter"/>
</dbReference>
<dbReference type="InterPro" id="IPR008333">
    <property type="entry name" value="Cbr1-like_FAD-bd_dom"/>
</dbReference>
<dbReference type="OMA" id="VQIFMCG"/>
<feature type="binding site" evidence="16">
    <location>
        <position position="114"/>
    </location>
    <ligand>
        <name>FAD</name>
        <dbReference type="ChEBI" id="CHEBI:57692"/>
    </ligand>
</feature>
<dbReference type="Pfam" id="PF00970">
    <property type="entry name" value="FAD_binding_6"/>
    <property type="match status" value="2"/>
</dbReference>
<dbReference type="InterPro" id="IPR001834">
    <property type="entry name" value="CBR-like"/>
</dbReference>
<keyword evidence="18" id="KW-0472">Membrane</keyword>
<dbReference type="GO" id="GO:0046872">
    <property type="term" value="F:metal ion binding"/>
    <property type="evidence" value="ECO:0007669"/>
    <property type="project" value="UniProtKB-KW"/>
</dbReference>
<keyword evidence="13" id="KW-0408">Iron</keyword>
<proteinExistence type="inferred from homology"/>
<dbReference type="PRINTS" id="PR00406">
    <property type="entry name" value="CYTB5RDTASE"/>
</dbReference>
<dbReference type="GO" id="GO:0090524">
    <property type="term" value="F:cytochrome-b5 reductase activity, acting on NADH"/>
    <property type="evidence" value="ECO:0007669"/>
    <property type="project" value="UniProtKB-EC"/>
</dbReference>
<keyword evidence="12 17" id="KW-0560">Oxidoreductase</keyword>
<keyword evidence="8" id="KW-0349">Heme</keyword>
<comment type="subunit">
    <text evidence="6">Homodimer.</text>
</comment>
<evidence type="ECO:0000256" key="10">
    <source>
        <dbReference type="ARBA" id="ARBA00022723"/>
    </source>
</evidence>
<reference evidence="20 21" key="1">
    <citation type="submission" date="2014-11" db="EMBL/GenBank/DDBJ databases">
        <authorList>
            <person name="Zhu J."/>
            <person name="Qi W."/>
            <person name="Song R."/>
        </authorList>
    </citation>
    <scope>NUCLEOTIDE SEQUENCE [LARGE SCALE GENOMIC DNA]</scope>
</reference>
<dbReference type="GO" id="GO:0042128">
    <property type="term" value="P:nitrate assimilation"/>
    <property type="evidence" value="ECO:0007669"/>
    <property type="project" value="UniProtKB-KW"/>
</dbReference>
<evidence type="ECO:0000256" key="9">
    <source>
        <dbReference type="ARBA" id="ARBA00022630"/>
    </source>
</evidence>
<dbReference type="PROSITE" id="PS51384">
    <property type="entry name" value="FAD_FR"/>
    <property type="match status" value="1"/>
</dbReference>
<feature type="binding site" evidence="16">
    <location>
        <position position="146"/>
    </location>
    <ligand>
        <name>FAD</name>
        <dbReference type="ChEBI" id="CHEBI:57692"/>
    </ligand>
</feature>
<dbReference type="Proteomes" id="UP000041254">
    <property type="component" value="Unassembled WGS sequence"/>
</dbReference>
<keyword evidence="21" id="KW-1185">Reference proteome</keyword>
<comment type="similarity">
    <text evidence="5">Belongs to the nitrate reductase family.</text>
</comment>
<dbReference type="EMBL" id="CDMY01000275">
    <property type="protein sequence ID" value="CEL99134.1"/>
    <property type="molecule type" value="Genomic_DNA"/>
</dbReference>
<evidence type="ECO:0000256" key="16">
    <source>
        <dbReference type="PIRSR" id="PIRSR601834-1"/>
    </source>
</evidence>
<evidence type="ECO:0000256" key="1">
    <source>
        <dbReference type="ARBA" id="ARBA00001924"/>
    </source>
</evidence>
<evidence type="ECO:0000256" key="2">
    <source>
        <dbReference type="ARBA" id="ARBA00001971"/>
    </source>
</evidence>
<keyword evidence="9 16" id="KW-0285">Flavoprotein</keyword>
<accession>A0A0G4ENY6</accession>
<feature type="transmembrane region" description="Helical" evidence="18">
    <location>
        <begin position="12"/>
        <end position="31"/>
    </location>
</feature>
<comment type="similarity">
    <text evidence="17">Belongs to the flavoprotein pyridine nucleotide cytochrome reductase family.</text>
</comment>
<evidence type="ECO:0000256" key="8">
    <source>
        <dbReference type="ARBA" id="ARBA00022617"/>
    </source>
</evidence>
<gene>
    <name evidence="20" type="ORF">Vbra_2842</name>
</gene>
<dbReference type="OrthoDB" id="432685at2759"/>
<dbReference type="FunFam" id="2.40.30.10:FF:000021">
    <property type="entry name" value="NADH-cytochrome b5 reductase"/>
    <property type="match status" value="1"/>
</dbReference>
<dbReference type="EC" id="1.6.2.2" evidence="17"/>
<comment type="catalytic activity">
    <reaction evidence="17">
        <text>2 Fe(III)-[cytochrome b5] + NADH = 2 Fe(II)-[cytochrome b5] + NAD(+) + H(+)</text>
        <dbReference type="Rhea" id="RHEA:46680"/>
        <dbReference type="Rhea" id="RHEA-COMP:10438"/>
        <dbReference type="Rhea" id="RHEA-COMP:10439"/>
        <dbReference type="ChEBI" id="CHEBI:15378"/>
        <dbReference type="ChEBI" id="CHEBI:29033"/>
        <dbReference type="ChEBI" id="CHEBI:29034"/>
        <dbReference type="ChEBI" id="CHEBI:57540"/>
        <dbReference type="ChEBI" id="CHEBI:57945"/>
        <dbReference type="EC" id="1.6.2.2"/>
    </reaction>
</comment>
<dbReference type="PhylomeDB" id="A0A0G4ENY6"/>
<evidence type="ECO:0000256" key="4">
    <source>
        <dbReference type="ARBA" id="ARBA00003838"/>
    </source>
</evidence>
<dbReference type="AlphaFoldDB" id="A0A0G4ENY6"/>
<dbReference type="PRINTS" id="PR00371">
    <property type="entry name" value="FPNCR"/>
</dbReference>
<keyword evidence="18" id="KW-0812">Transmembrane</keyword>
<keyword evidence="7" id="KW-0500">Molybdenum</keyword>
<keyword evidence="10" id="KW-0479">Metal-binding</keyword>
<dbReference type="InterPro" id="IPR017938">
    <property type="entry name" value="Riboflavin_synthase-like_b-brl"/>
</dbReference>
<dbReference type="InParanoid" id="A0A0G4ENY6"/>
<feature type="binding site" evidence="16">
    <location>
        <position position="199"/>
    </location>
    <ligand>
        <name>FAD</name>
        <dbReference type="ChEBI" id="CHEBI:57692"/>
    </ligand>
</feature>
<protein>
    <recommendedName>
        <fullName evidence="17">NADH-cytochrome b5 reductase</fullName>
        <ecNumber evidence="17">1.6.2.2</ecNumber>
    </recommendedName>
</protein>
<dbReference type="STRING" id="1169540.A0A0G4ENY6"/>
<evidence type="ECO:0000256" key="18">
    <source>
        <dbReference type="SAM" id="Phobius"/>
    </source>
</evidence>
<evidence type="ECO:0000256" key="6">
    <source>
        <dbReference type="ARBA" id="ARBA00011738"/>
    </source>
</evidence>
<name>A0A0G4ENY6_VITBC</name>
<evidence type="ECO:0000256" key="12">
    <source>
        <dbReference type="ARBA" id="ARBA00023002"/>
    </source>
</evidence>
<evidence type="ECO:0000259" key="19">
    <source>
        <dbReference type="PROSITE" id="PS51384"/>
    </source>
</evidence>
<feature type="binding site" evidence="16">
    <location>
        <position position="148"/>
    </location>
    <ligand>
        <name>FAD</name>
        <dbReference type="ChEBI" id="CHEBI:57692"/>
    </ligand>
</feature>
<dbReference type="SUPFAM" id="SSF63380">
    <property type="entry name" value="Riboflavin synthase domain-like"/>
    <property type="match status" value="1"/>
</dbReference>
<keyword evidence="18" id="KW-1133">Transmembrane helix</keyword>
<comment type="cofactor">
    <cofactor evidence="2">
        <name>heme</name>
        <dbReference type="ChEBI" id="CHEBI:30413"/>
    </cofactor>
</comment>
<evidence type="ECO:0000256" key="3">
    <source>
        <dbReference type="ARBA" id="ARBA00001974"/>
    </source>
</evidence>
<feature type="binding site" evidence="16">
    <location>
        <position position="112"/>
    </location>
    <ligand>
        <name>FAD</name>
        <dbReference type="ChEBI" id="CHEBI:57692"/>
    </ligand>
</feature>
<evidence type="ECO:0000256" key="14">
    <source>
        <dbReference type="ARBA" id="ARBA00023027"/>
    </source>
</evidence>
<dbReference type="FunCoup" id="A0A0G4ENY6">
    <property type="interactions" value="121"/>
</dbReference>
<feature type="binding site" evidence="16">
    <location>
        <position position="131"/>
    </location>
    <ligand>
        <name>FAD</name>
        <dbReference type="ChEBI" id="CHEBI:57692"/>
    </ligand>
</feature>
<dbReference type="PANTHER" id="PTHR19370">
    <property type="entry name" value="NADH-CYTOCHROME B5 REDUCTASE"/>
    <property type="match status" value="1"/>
</dbReference>
<dbReference type="Gene3D" id="2.40.30.10">
    <property type="entry name" value="Translation factors"/>
    <property type="match status" value="1"/>
</dbReference>
<dbReference type="CDD" id="cd06183">
    <property type="entry name" value="cyt_b5_reduct_like"/>
    <property type="match status" value="1"/>
</dbReference>
<dbReference type="FunFam" id="3.40.50.80:FF:000025">
    <property type="entry name" value="Nitrate reductase [NADH]"/>
    <property type="match status" value="1"/>
</dbReference>
<dbReference type="VEuPathDB" id="CryptoDB:Vbra_2842"/>